<dbReference type="Proteomes" id="UP000267187">
    <property type="component" value="Unassembled WGS sequence"/>
</dbReference>
<reference evidence="4 5" key="1">
    <citation type="submission" date="2018-10" db="EMBL/GenBank/DDBJ databases">
        <title>Genomic Encyclopedia of Type Strains, Phase IV (KMG-IV): sequencing the most valuable type-strain genomes for metagenomic binning, comparative biology and taxonomic classification.</title>
        <authorList>
            <person name="Goeker M."/>
        </authorList>
    </citation>
    <scope>NUCLEOTIDE SEQUENCE [LARGE SCALE GENOMIC DNA]</scope>
    <source>
        <strain evidence="4 5">DSM 25080</strain>
    </source>
</reference>
<dbReference type="RefSeq" id="WP_121876619.1">
    <property type="nucleotide sequence ID" value="NZ_REFJ01000003.1"/>
</dbReference>
<dbReference type="PROSITE" id="PS50914">
    <property type="entry name" value="BON"/>
    <property type="match status" value="2"/>
</dbReference>
<dbReference type="PANTHER" id="PTHR34606">
    <property type="entry name" value="BON DOMAIN-CONTAINING PROTEIN"/>
    <property type="match status" value="1"/>
</dbReference>
<feature type="domain" description="BON" evidence="3">
    <location>
        <begin position="126"/>
        <end position="194"/>
    </location>
</feature>
<dbReference type="InterPro" id="IPR007055">
    <property type="entry name" value="BON_dom"/>
</dbReference>
<proteinExistence type="predicted"/>
<protein>
    <submittedName>
        <fullName evidence="4">Osmotically-inducible protein OsmY</fullName>
    </submittedName>
</protein>
<feature type="signal peptide" evidence="2">
    <location>
        <begin position="1"/>
        <end position="20"/>
    </location>
</feature>
<dbReference type="InterPro" id="IPR014004">
    <property type="entry name" value="Transpt-assoc_nodulatn_dom_bac"/>
</dbReference>
<dbReference type="PROSITE" id="PS51257">
    <property type="entry name" value="PROKAR_LIPOPROTEIN"/>
    <property type="match status" value="1"/>
</dbReference>
<gene>
    <name evidence="4" type="ORF">DFR27_1272</name>
</gene>
<organism evidence="4 5">
    <name type="scientific">Umboniibacter marinipuniceus</name>
    <dbReference type="NCBI Taxonomy" id="569599"/>
    <lineage>
        <taxon>Bacteria</taxon>
        <taxon>Pseudomonadati</taxon>
        <taxon>Pseudomonadota</taxon>
        <taxon>Gammaproteobacteria</taxon>
        <taxon>Cellvibrionales</taxon>
        <taxon>Cellvibrionaceae</taxon>
        <taxon>Umboniibacter</taxon>
    </lineage>
</organism>
<name>A0A3M0A421_9GAMM</name>
<comment type="caution">
    <text evidence="4">The sequence shown here is derived from an EMBL/GenBank/DDBJ whole genome shotgun (WGS) entry which is preliminary data.</text>
</comment>
<feature type="chain" id="PRO_5018000849" evidence="2">
    <location>
        <begin position="21"/>
        <end position="195"/>
    </location>
</feature>
<keyword evidence="1 2" id="KW-0732">Signal</keyword>
<dbReference type="AlphaFoldDB" id="A0A3M0A421"/>
<dbReference type="SMART" id="SM00749">
    <property type="entry name" value="BON"/>
    <property type="match status" value="2"/>
</dbReference>
<evidence type="ECO:0000256" key="2">
    <source>
        <dbReference type="SAM" id="SignalP"/>
    </source>
</evidence>
<dbReference type="EMBL" id="REFJ01000003">
    <property type="protein sequence ID" value="RMA79921.1"/>
    <property type="molecule type" value="Genomic_DNA"/>
</dbReference>
<keyword evidence="5" id="KW-1185">Reference proteome</keyword>
<feature type="domain" description="BON" evidence="3">
    <location>
        <begin position="48"/>
        <end position="117"/>
    </location>
</feature>
<dbReference type="OrthoDB" id="9783990at2"/>
<dbReference type="Gene3D" id="3.30.1340.30">
    <property type="match status" value="1"/>
</dbReference>
<dbReference type="InterPro" id="IPR051686">
    <property type="entry name" value="Lipoprotein_DolP"/>
</dbReference>
<dbReference type="Pfam" id="PF04972">
    <property type="entry name" value="BON"/>
    <property type="match status" value="2"/>
</dbReference>
<evidence type="ECO:0000313" key="4">
    <source>
        <dbReference type="EMBL" id="RMA79921.1"/>
    </source>
</evidence>
<evidence type="ECO:0000259" key="3">
    <source>
        <dbReference type="PROSITE" id="PS50914"/>
    </source>
</evidence>
<sequence length="195" mass="21134">MRRLGRTLTILSLVTLTVLAGCTSIITATTDGPIENDELDRSFGRFIDDEQIETVVAVNIRHSSEALADANISVVSYNGVVLLVGQLTTEAERERVTQIARDVKGVRQVHNQIAISGEISALAGANDAYLSAKVRSRFAISDSDYDFSNIKVVTENSVVYLMGIVTRSQADVAVDIARQTGGVQRIVKVFEYAEG</sequence>
<evidence type="ECO:0000256" key="1">
    <source>
        <dbReference type="ARBA" id="ARBA00022729"/>
    </source>
</evidence>
<accession>A0A3M0A421</accession>
<evidence type="ECO:0000313" key="5">
    <source>
        <dbReference type="Proteomes" id="UP000267187"/>
    </source>
</evidence>
<dbReference type="PANTHER" id="PTHR34606:SF4">
    <property type="entry name" value="OUTER MEMBRANE LIPOPROTEIN DOLP"/>
    <property type="match status" value="1"/>
</dbReference>